<dbReference type="HOGENOM" id="CLU_1231627_0_0_1"/>
<keyword evidence="2" id="KW-1185">Reference proteome</keyword>
<proteinExistence type="predicted"/>
<sequence length="225" mass="26129">MARRNREIYQELANQLVALREDFDWRRYCWWWYRQGFEFDTPVNEDGMTIAHGTFWFDVGYGEKLEHDATFIFLGQHLGDTCYDIVDKTSQLDHEAVLEAYFTAYCEKMGMWVVAYERFNSFLIDTIENKPAELKGFFKDNLRLELRKFWRTTVRNLIRVLALAKIKGVVIGSLGNRHGYVILPSTEIKVFGIGLLGVAAGTAHGKDMYDLRTLFFSNTFFNGGA</sequence>
<dbReference type="Proteomes" id="UP000007015">
    <property type="component" value="Chromosome 11"/>
</dbReference>
<dbReference type="Gramene" id="BGIOSGA035189-TA">
    <property type="protein sequence ID" value="BGIOSGA035189-PA"/>
    <property type="gene ID" value="BGIOSGA035189"/>
</dbReference>
<reference evidence="1 2" key="1">
    <citation type="journal article" date="2005" name="PLoS Biol.">
        <title>The genomes of Oryza sativa: a history of duplications.</title>
        <authorList>
            <person name="Yu J."/>
            <person name="Wang J."/>
            <person name="Lin W."/>
            <person name="Li S."/>
            <person name="Li H."/>
            <person name="Zhou J."/>
            <person name="Ni P."/>
            <person name="Dong W."/>
            <person name="Hu S."/>
            <person name="Zeng C."/>
            <person name="Zhang J."/>
            <person name="Zhang Y."/>
            <person name="Li R."/>
            <person name="Xu Z."/>
            <person name="Li S."/>
            <person name="Li X."/>
            <person name="Zheng H."/>
            <person name="Cong L."/>
            <person name="Lin L."/>
            <person name="Yin J."/>
            <person name="Geng J."/>
            <person name="Li G."/>
            <person name="Shi J."/>
            <person name="Liu J."/>
            <person name="Lv H."/>
            <person name="Li J."/>
            <person name="Wang J."/>
            <person name="Deng Y."/>
            <person name="Ran L."/>
            <person name="Shi X."/>
            <person name="Wang X."/>
            <person name="Wu Q."/>
            <person name="Li C."/>
            <person name="Ren X."/>
            <person name="Wang J."/>
            <person name="Wang X."/>
            <person name="Li D."/>
            <person name="Liu D."/>
            <person name="Zhang X."/>
            <person name="Ji Z."/>
            <person name="Zhao W."/>
            <person name="Sun Y."/>
            <person name="Zhang Z."/>
            <person name="Bao J."/>
            <person name="Han Y."/>
            <person name="Dong L."/>
            <person name="Ji J."/>
            <person name="Chen P."/>
            <person name="Wu S."/>
            <person name="Liu J."/>
            <person name="Xiao Y."/>
            <person name="Bu D."/>
            <person name="Tan J."/>
            <person name="Yang L."/>
            <person name="Ye C."/>
            <person name="Zhang J."/>
            <person name="Xu J."/>
            <person name="Zhou Y."/>
            <person name="Yu Y."/>
            <person name="Zhang B."/>
            <person name="Zhuang S."/>
            <person name="Wei H."/>
            <person name="Liu B."/>
            <person name="Lei M."/>
            <person name="Yu H."/>
            <person name="Li Y."/>
            <person name="Xu H."/>
            <person name="Wei S."/>
            <person name="He X."/>
            <person name="Fang L."/>
            <person name="Zhang Z."/>
            <person name="Zhang Y."/>
            <person name="Huang X."/>
            <person name="Su Z."/>
            <person name="Tong W."/>
            <person name="Li J."/>
            <person name="Tong Z."/>
            <person name="Li S."/>
            <person name="Ye J."/>
            <person name="Wang L."/>
            <person name="Fang L."/>
            <person name="Lei T."/>
            <person name="Chen C."/>
            <person name="Chen H."/>
            <person name="Xu Z."/>
            <person name="Li H."/>
            <person name="Huang H."/>
            <person name="Zhang F."/>
            <person name="Xu H."/>
            <person name="Li N."/>
            <person name="Zhao C."/>
            <person name="Li S."/>
            <person name="Dong L."/>
            <person name="Huang Y."/>
            <person name="Li L."/>
            <person name="Xi Y."/>
            <person name="Qi Q."/>
            <person name="Li W."/>
            <person name="Zhang B."/>
            <person name="Hu W."/>
            <person name="Zhang Y."/>
            <person name="Tian X."/>
            <person name="Jiao Y."/>
            <person name="Liang X."/>
            <person name="Jin J."/>
            <person name="Gao L."/>
            <person name="Zheng W."/>
            <person name="Hao B."/>
            <person name="Liu S."/>
            <person name="Wang W."/>
            <person name="Yuan L."/>
            <person name="Cao M."/>
            <person name="McDermott J."/>
            <person name="Samudrala R."/>
            <person name="Wang J."/>
            <person name="Wong G.K."/>
            <person name="Yang H."/>
        </authorList>
    </citation>
    <scope>NUCLEOTIDE SEQUENCE [LARGE SCALE GENOMIC DNA]</scope>
    <source>
        <strain evidence="2">cv. 93-11</strain>
    </source>
</reference>
<accession>A2ZDS0</accession>
<organism evidence="1 2">
    <name type="scientific">Oryza sativa subsp. indica</name>
    <name type="common">Rice</name>
    <dbReference type="NCBI Taxonomy" id="39946"/>
    <lineage>
        <taxon>Eukaryota</taxon>
        <taxon>Viridiplantae</taxon>
        <taxon>Streptophyta</taxon>
        <taxon>Embryophyta</taxon>
        <taxon>Tracheophyta</taxon>
        <taxon>Spermatophyta</taxon>
        <taxon>Magnoliopsida</taxon>
        <taxon>Liliopsida</taxon>
        <taxon>Poales</taxon>
        <taxon>Poaceae</taxon>
        <taxon>BOP clade</taxon>
        <taxon>Oryzoideae</taxon>
        <taxon>Oryzeae</taxon>
        <taxon>Oryzinae</taxon>
        <taxon>Oryza</taxon>
        <taxon>Oryza sativa</taxon>
    </lineage>
</organism>
<dbReference type="EMBL" id="CM000136">
    <property type="protein sequence ID" value="EAY80754.1"/>
    <property type="molecule type" value="Genomic_DNA"/>
</dbReference>
<gene>
    <name evidence="1" type="ORF">OsI_35932</name>
</gene>
<dbReference type="AlphaFoldDB" id="A2ZDS0"/>
<evidence type="ECO:0000313" key="2">
    <source>
        <dbReference type="Proteomes" id="UP000007015"/>
    </source>
</evidence>
<protein>
    <submittedName>
        <fullName evidence="1">Uncharacterized protein</fullName>
    </submittedName>
</protein>
<name>A2ZDS0_ORYSI</name>
<evidence type="ECO:0000313" key="1">
    <source>
        <dbReference type="EMBL" id="EAY80754.1"/>
    </source>
</evidence>
<dbReference type="OMA" id="YFTAYCE"/>